<evidence type="ECO:0000256" key="2">
    <source>
        <dbReference type="PROSITE-ProRule" id="PRU00708"/>
    </source>
</evidence>
<dbReference type="Pfam" id="PF23276">
    <property type="entry name" value="TPR_24"/>
    <property type="match status" value="1"/>
</dbReference>
<dbReference type="STRING" id="1314771.A0A197JR29"/>
<evidence type="ECO:0000313" key="6">
    <source>
        <dbReference type="Proteomes" id="UP000078512"/>
    </source>
</evidence>
<reference evidence="5 6" key="1">
    <citation type="submission" date="2016-05" db="EMBL/GenBank/DDBJ databases">
        <title>Genome sequencing reveals origins of a unique bacterial endosymbiosis in the earliest lineages of terrestrial Fungi.</title>
        <authorList>
            <consortium name="DOE Joint Genome Institute"/>
            <person name="Uehling J."/>
            <person name="Gryganskyi A."/>
            <person name="Hameed K."/>
            <person name="Tschaplinski T."/>
            <person name="Misztal P."/>
            <person name="Wu S."/>
            <person name="Desiro A."/>
            <person name="Vande Pol N."/>
            <person name="Du Z.-Y."/>
            <person name="Zienkiewicz A."/>
            <person name="Zienkiewicz K."/>
            <person name="Morin E."/>
            <person name="Tisserant E."/>
            <person name="Splivallo R."/>
            <person name="Hainaut M."/>
            <person name="Henrissat B."/>
            <person name="Ohm R."/>
            <person name="Kuo A."/>
            <person name="Yan J."/>
            <person name="Lipzen A."/>
            <person name="Nolan M."/>
            <person name="Labutti K."/>
            <person name="Barry K."/>
            <person name="Goldstein A."/>
            <person name="Labbe J."/>
            <person name="Schadt C."/>
            <person name="Tuskan G."/>
            <person name="Grigoriev I."/>
            <person name="Martin F."/>
            <person name="Vilgalys R."/>
            <person name="Bonito G."/>
        </authorList>
    </citation>
    <scope>NUCLEOTIDE SEQUENCE [LARGE SCALE GENOMIC DNA]</scope>
    <source>
        <strain evidence="5 6">AG-77</strain>
    </source>
</reference>
<feature type="compositionally biased region" description="Polar residues" evidence="3">
    <location>
        <begin position="173"/>
        <end position="193"/>
    </location>
</feature>
<evidence type="ECO:0000313" key="5">
    <source>
        <dbReference type="EMBL" id="OAQ27635.1"/>
    </source>
</evidence>
<feature type="compositionally biased region" description="Low complexity" evidence="3">
    <location>
        <begin position="987"/>
        <end position="1000"/>
    </location>
</feature>
<dbReference type="PANTHER" id="PTHR47938">
    <property type="entry name" value="RESPIRATORY COMPLEX I CHAPERONE (CIA84), PUTATIVE (AFU_ORTHOLOGUE AFUA_2G06020)-RELATED"/>
    <property type="match status" value="1"/>
</dbReference>
<dbReference type="Gene3D" id="1.25.40.10">
    <property type="entry name" value="Tetratricopeptide repeat domain"/>
    <property type="match status" value="1"/>
</dbReference>
<dbReference type="PROSITE" id="PS51375">
    <property type="entry name" value="PPR"/>
    <property type="match status" value="2"/>
</dbReference>
<feature type="region of interest" description="Disordered" evidence="3">
    <location>
        <begin position="975"/>
        <end position="1004"/>
    </location>
</feature>
<accession>A0A197JR29</accession>
<dbReference type="Proteomes" id="UP000078512">
    <property type="component" value="Unassembled WGS sequence"/>
</dbReference>
<dbReference type="GO" id="GO:0003729">
    <property type="term" value="F:mRNA binding"/>
    <property type="evidence" value="ECO:0007669"/>
    <property type="project" value="TreeGrafter"/>
</dbReference>
<dbReference type="OrthoDB" id="185373at2759"/>
<evidence type="ECO:0000259" key="4">
    <source>
        <dbReference type="Pfam" id="PF23276"/>
    </source>
</evidence>
<keyword evidence="6" id="KW-1185">Reference proteome</keyword>
<protein>
    <recommendedName>
        <fullName evidence="4">Pentatricopeptide repeat-containing protein-mitochondrial domain-containing protein</fullName>
    </recommendedName>
</protein>
<feature type="compositionally biased region" description="Low complexity" evidence="3">
    <location>
        <begin position="214"/>
        <end position="243"/>
    </location>
</feature>
<gene>
    <name evidence="5" type="ORF">K457DRAFT_33601</name>
</gene>
<feature type="repeat" description="PPR" evidence="2">
    <location>
        <begin position="757"/>
        <end position="791"/>
    </location>
</feature>
<feature type="compositionally biased region" description="Low complexity" evidence="3">
    <location>
        <begin position="44"/>
        <end position="70"/>
    </location>
</feature>
<dbReference type="AlphaFoldDB" id="A0A197JR29"/>
<proteinExistence type="predicted"/>
<feature type="domain" description="Pentatricopeptide repeat-containing protein-mitochondrial" evidence="4">
    <location>
        <begin position="727"/>
        <end position="843"/>
    </location>
</feature>
<organism evidence="5 6">
    <name type="scientific">Linnemannia elongata AG-77</name>
    <dbReference type="NCBI Taxonomy" id="1314771"/>
    <lineage>
        <taxon>Eukaryota</taxon>
        <taxon>Fungi</taxon>
        <taxon>Fungi incertae sedis</taxon>
        <taxon>Mucoromycota</taxon>
        <taxon>Mortierellomycotina</taxon>
        <taxon>Mortierellomycetes</taxon>
        <taxon>Mortierellales</taxon>
        <taxon>Mortierellaceae</taxon>
        <taxon>Linnemannia</taxon>
    </lineage>
</organism>
<dbReference type="InterPro" id="IPR011990">
    <property type="entry name" value="TPR-like_helical_dom_sf"/>
</dbReference>
<feature type="compositionally biased region" description="Low complexity" evidence="3">
    <location>
        <begin position="1078"/>
        <end position="1091"/>
    </location>
</feature>
<dbReference type="EMBL" id="KV442055">
    <property type="protein sequence ID" value="OAQ27635.1"/>
    <property type="molecule type" value="Genomic_DNA"/>
</dbReference>
<evidence type="ECO:0000256" key="3">
    <source>
        <dbReference type="SAM" id="MobiDB-lite"/>
    </source>
</evidence>
<feature type="region of interest" description="Disordered" evidence="3">
    <location>
        <begin position="165"/>
        <end position="243"/>
    </location>
</feature>
<keyword evidence="1" id="KW-0677">Repeat</keyword>
<sequence>MAQASDSPTLAPAPSLTLPSNTVAAMLRRKSEVCQNILRIVPRTSSPTSSRASQSSSTLATASKGTSPSHIPSPPPPPPRIRSNNSIIAPSLLYHHHQNKNHLVSGCSRPKSDPTLLYRSYHSSKHQHHHIRPSTVKRSKSTYDPELAACMERWIRIVLTGQRRAHSSLAKPTLNTSGSSYSVSDIRTSSATLSRDRLRNSGPRDALASLEPFSTPAASTIPPSSSPSATLATSLTASTTTAEPASTLGLERFLQSLDRIPIQDHELPKFFRSSFSDASRRKPTLSRSYRRAIDNIWSVYLTLSTTKDGAGRQLTRRDYTKLMRIVRHSDGPQLAASRILALQRDMDRNGIEKHRKVMEMLAQAHLVLGSVPEALQLYRETTEMVGEGTLQHKKVVWTMVDGFAANNLEVEGISFLDGLPAVAISDEKRDFYYTLYRRLCHTTESLLRSFGTSAIGQCLPRSVTSIEQFMRYPSSPRLSSLAGTLNVFRTDDQRRGLVRGFSQMVAGLLVKMGDTRMMTLLLQGLLQECQLLEASRVLELMLRQGLEPELDSIRRHLVRTEFENGTDRKNLEVVLEEWEAISTLRTKNISDASTSSDLGSEFLRMQDVRTIIEGYSDILTDCIREDDLSGALRTARFMAARGWSEAMNGIDFRRLNSRMVNHGRSESYPDYLQVRYTLGGPSAPDLHTYRRLIYAACRRSDLFSALTLFKQVRTKHPSWTLDTTLYNAIISTAGTIGHIRVAEKTFACLLEDGLTPDHYSFHGLLNGYGHSGDLEAAVLIPQQMVKHKLSPTTKTFNLIMKAYLGSRGDLTTSRKLFQVMQRSGKAVPPDLVTFNQLLEGYRRSGNLMWFDAYFDRYFGPQDSSTVASNSTWSFKGGVASADSRQVGSKPYPGSIGVPDRPFQQLDQRSDACRAVLEIVKPEKTDDKTLLIQLKHSLLLTSIDTTIVWELWHTLHPRLAPSSAFGSSAASEIVSGSSPNVEAKLGGTTTETNTTTMTATTPSAPKTHVPFKRLLGGVSMAATDGDHFRFTALSLFRSAFLSRGETKGVRRVDGLVARLFPDHPTAQKTLIRRFRAQKSHPSLVPSSSSNSHATKAKS</sequence>
<name>A0A197JR29_9FUNG</name>
<feature type="compositionally biased region" description="Pro residues" evidence="3">
    <location>
        <begin position="71"/>
        <end position="80"/>
    </location>
</feature>
<dbReference type="PANTHER" id="PTHR47938:SF35">
    <property type="entry name" value="PENTATRICOPEPTIDE REPEAT-CONTAINING PROTEIN 4, MITOCHONDRIAL-RELATED"/>
    <property type="match status" value="1"/>
</dbReference>
<dbReference type="InterPro" id="IPR057027">
    <property type="entry name" value="TPR_mt"/>
</dbReference>
<feature type="region of interest" description="Disordered" evidence="3">
    <location>
        <begin position="1076"/>
        <end position="1097"/>
    </location>
</feature>
<feature type="region of interest" description="Disordered" evidence="3">
    <location>
        <begin position="44"/>
        <end position="85"/>
    </location>
</feature>
<dbReference type="InterPro" id="IPR002885">
    <property type="entry name" value="PPR_rpt"/>
</dbReference>
<evidence type="ECO:0000256" key="1">
    <source>
        <dbReference type="ARBA" id="ARBA00022737"/>
    </source>
</evidence>
<feature type="repeat" description="PPR" evidence="2">
    <location>
        <begin position="514"/>
        <end position="548"/>
    </location>
</feature>